<dbReference type="AlphaFoldDB" id="A0A6L8VC02"/>
<evidence type="ECO:0000256" key="7">
    <source>
        <dbReference type="PIRSR" id="PIRSR038994-3"/>
    </source>
</evidence>
<dbReference type="SUPFAM" id="SSF51556">
    <property type="entry name" value="Metallo-dependent hydrolases"/>
    <property type="match status" value="1"/>
</dbReference>
<feature type="binding site" evidence="7">
    <location>
        <position position="131"/>
    </location>
    <ligand>
        <name>Zn(2+)</name>
        <dbReference type="ChEBI" id="CHEBI:29105"/>
    </ligand>
</feature>
<dbReference type="GO" id="GO:0006046">
    <property type="term" value="P:N-acetylglucosamine catabolic process"/>
    <property type="evidence" value="ECO:0007669"/>
    <property type="project" value="TreeGrafter"/>
</dbReference>
<name>A0A6L8VC02_9BACL</name>
<evidence type="ECO:0000256" key="1">
    <source>
        <dbReference type="ARBA" id="ARBA00010716"/>
    </source>
</evidence>
<dbReference type="PANTHER" id="PTHR11113">
    <property type="entry name" value="N-ACETYLGLUCOSAMINE-6-PHOSPHATE DEACETYLASE"/>
    <property type="match status" value="1"/>
</dbReference>
<feature type="binding site" evidence="6">
    <location>
        <position position="231"/>
    </location>
    <ligand>
        <name>substrate</name>
    </ligand>
</feature>
<keyword evidence="10" id="KW-1185">Reference proteome</keyword>
<feature type="active site" description="Proton donor/acceptor" evidence="5">
    <location>
        <position position="277"/>
    </location>
</feature>
<gene>
    <name evidence="9" type="ORF">GQF01_32595</name>
</gene>
<feature type="binding site" evidence="6">
    <location>
        <begin position="314"/>
        <end position="316"/>
    </location>
    <ligand>
        <name>substrate</name>
    </ligand>
</feature>
<keyword evidence="4" id="KW-0119">Carbohydrate metabolism</keyword>
<feature type="binding site" evidence="7">
    <location>
        <position position="199"/>
    </location>
    <ligand>
        <name>Zn(2+)</name>
        <dbReference type="ChEBI" id="CHEBI:29105"/>
    </ligand>
</feature>
<feature type="binding site" evidence="6">
    <location>
        <position position="144"/>
    </location>
    <ligand>
        <name>substrate</name>
    </ligand>
</feature>
<dbReference type="Gene3D" id="3.20.20.140">
    <property type="entry name" value="Metal-dependent hydrolases"/>
    <property type="match status" value="1"/>
</dbReference>
<accession>A0A6L8VC02</accession>
<feature type="binding site" evidence="6">
    <location>
        <begin position="223"/>
        <end position="224"/>
    </location>
    <ligand>
        <name>substrate</name>
    </ligand>
</feature>
<feature type="domain" description="Amidohydrolase-related" evidence="8">
    <location>
        <begin position="52"/>
        <end position="390"/>
    </location>
</feature>
<evidence type="ECO:0000256" key="6">
    <source>
        <dbReference type="PIRSR" id="PIRSR038994-2"/>
    </source>
</evidence>
<protein>
    <submittedName>
        <fullName evidence="9">Amidohydrolase family protein</fullName>
    </submittedName>
</protein>
<evidence type="ECO:0000256" key="5">
    <source>
        <dbReference type="PIRSR" id="PIRSR038994-1"/>
    </source>
</evidence>
<proteinExistence type="inferred from homology"/>
<evidence type="ECO:0000256" key="3">
    <source>
        <dbReference type="ARBA" id="ARBA00022801"/>
    </source>
</evidence>
<dbReference type="PIRSF" id="PIRSF038994">
    <property type="entry name" value="NagA"/>
    <property type="match status" value="1"/>
</dbReference>
<evidence type="ECO:0000256" key="2">
    <source>
        <dbReference type="ARBA" id="ARBA00022723"/>
    </source>
</evidence>
<sequence length="395" mass="43392">MIRIEQVEGNTSLKGRHYRTGEPIEVTIAESCITDIRLLKAEHREQLPWIGPGLVDLQINGYAGRDFNQAPLAKETVCELTRDLWKKGVTTYYPTVITNSDDKISQALGAIAEACREDSLTSSCIGGIHLEGPFLSSEDGPRGAHSKSYITAPDWELFQRWQEAAEGRIAFVTMSPEWPEADRFIRRCTASGVTVSIGHTSASPEQIRSAITAGAKVSTHLGNAAHLMLPRHPNYIWEQLASDELWACMIADGFHLPESVLKVFMRMKGDKAILVSDAVFLSGLEPGRYTTHIGGEVVLAPNGKLHLAENANLLAGSAQMLLWGIQHLVKKGLSSLADAWDMASIRPSELMGLPIAKGLQQNAPADLVLFEYQDDRSLHILSTYKEGKLVSQARE</sequence>
<evidence type="ECO:0000259" key="8">
    <source>
        <dbReference type="Pfam" id="PF01979"/>
    </source>
</evidence>
<dbReference type="Proteomes" id="UP000481087">
    <property type="component" value="Unassembled WGS sequence"/>
</dbReference>
<comment type="caution">
    <text evidence="9">The sequence shown here is derived from an EMBL/GenBank/DDBJ whole genome shotgun (WGS) entry which is preliminary data.</text>
</comment>
<dbReference type="InterPro" id="IPR006680">
    <property type="entry name" value="Amidohydro-rel"/>
</dbReference>
<evidence type="ECO:0000256" key="4">
    <source>
        <dbReference type="PIRNR" id="PIRNR038994"/>
    </source>
</evidence>
<reference evidence="9 10" key="1">
    <citation type="submission" date="2019-12" db="EMBL/GenBank/DDBJ databases">
        <title>Paenibacillus sp. nov. sp. isolated from soil.</title>
        <authorList>
            <person name="Kim J."/>
            <person name="Jeong S.E."/>
            <person name="Jung H.S."/>
            <person name="Jeon C.O."/>
        </authorList>
    </citation>
    <scope>NUCLEOTIDE SEQUENCE [LARGE SCALE GENOMIC DNA]</scope>
    <source>
        <strain evidence="9 10">5J-6</strain>
    </source>
</reference>
<dbReference type="GO" id="GO:0008448">
    <property type="term" value="F:N-acetylglucosamine-6-phosphate deacetylase activity"/>
    <property type="evidence" value="ECO:0007669"/>
    <property type="project" value="InterPro"/>
</dbReference>
<dbReference type="EMBL" id="WTUZ01000040">
    <property type="protein sequence ID" value="MZQ86859.1"/>
    <property type="molecule type" value="Genomic_DNA"/>
</dbReference>
<organism evidence="9 10">
    <name type="scientific">Paenibacillus silvestris</name>
    <dbReference type="NCBI Taxonomy" id="2606219"/>
    <lineage>
        <taxon>Bacteria</taxon>
        <taxon>Bacillati</taxon>
        <taxon>Bacillota</taxon>
        <taxon>Bacilli</taxon>
        <taxon>Bacillales</taxon>
        <taxon>Paenibacillaceae</taxon>
        <taxon>Paenibacillus</taxon>
    </lineage>
</organism>
<feature type="binding site" evidence="6">
    <location>
        <position position="255"/>
    </location>
    <ligand>
        <name>substrate</name>
    </ligand>
</feature>
<keyword evidence="3 4" id="KW-0378">Hydrolase</keyword>
<keyword evidence="2 7" id="KW-0479">Metal-binding</keyword>
<dbReference type="PANTHER" id="PTHR11113:SF14">
    <property type="entry name" value="N-ACETYLGLUCOSAMINE-6-PHOSPHATE DEACETYLASE"/>
    <property type="match status" value="1"/>
</dbReference>
<evidence type="ECO:0000313" key="9">
    <source>
        <dbReference type="EMBL" id="MZQ86859.1"/>
    </source>
</evidence>
<comment type="cofactor">
    <cofactor evidence="7">
        <name>a divalent metal cation</name>
        <dbReference type="ChEBI" id="CHEBI:60240"/>
    </cofactor>
    <text evidence="7">Binds 1 divalent metal cation per subunit.</text>
</comment>
<dbReference type="Pfam" id="PF01979">
    <property type="entry name" value="Amidohydro_1"/>
    <property type="match status" value="1"/>
</dbReference>
<dbReference type="InterPro" id="IPR003764">
    <property type="entry name" value="GlcNAc_6-P_deAcase"/>
</dbReference>
<dbReference type="InterPro" id="IPR032466">
    <property type="entry name" value="Metal_Hydrolase"/>
</dbReference>
<evidence type="ECO:0000313" key="10">
    <source>
        <dbReference type="Proteomes" id="UP000481087"/>
    </source>
</evidence>
<feature type="binding site" evidence="7">
    <location>
        <position position="220"/>
    </location>
    <ligand>
        <name>Zn(2+)</name>
        <dbReference type="ChEBI" id="CHEBI:29105"/>
    </ligand>
</feature>
<dbReference type="GO" id="GO:0046872">
    <property type="term" value="F:metal ion binding"/>
    <property type="evidence" value="ECO:0007669"/>
    <property type="project" value="UniProtKB-KW"/>
</dbReference>
<dbReference type="RefSeq" id="WP_161411328.1">
    <property type="nucleotide sequence ID" value="NZ_WTUZ01000040.1"/>
</dbReference>
<comment type="similarity">
    <text evidence="1 4">Belongs to the metallo-dependent hydrolases superfamily. NagA family.</text>
</comment>